<dbReference type="AlphaFoldDB" id="A0A368PSW8"/>
<dbReference type="InterPro" id="IPR012871">
    <property type="entry name" value="DUF1668_ORYSA"/>
</dbReference>
<dbReference type="EMBL" id="CM003528">
    <property type="protein sequence ID" value="RCV08886.1"/>
    <property type="molecule type" value="Genomic_DNA"/>
</dbReference>
<reference evidence="2" key="2">
    <citation type="submission" date="2015-07" db="EMBL/GenBank/DDBJ databases">
        <authorList>
            <person name="Noorani M."/>
        </authorList>
    </citation>
    <scope>NUCLEOTIDE SEQUENCE</scope>
    <source>
        <strain evidence="2">Yugu1</strain>
    </source>
</reference>
<dbReference type="Pfam" id="PF07893">
    <property type="entry name" value="DUF1668"/>
    <property type="match status" value="1"/>
</dbReference>
<feature type="region of interest" description="Disordered" evidence="1">
    <location>
        <begin position="1"/>
        <end position="47"/>
    </location>
</feature>
<evidence type="ECO:0000256" key="1">
    <source>
        <dbReference type="SAM" id="MobiDB-lite"/>
    </source>
</evidence>
<sequence>MEAPLLPARGPQGALRGPVRAHLPLRRRHTPPSSSSMELSYTDDGDTPSDQFEAYVYGQRKPTSFKSWACQPLPPPPFVRDPACRKLHPQITSYAVAGGGAQILVSAEGAGTYCMDTGTRKLSAVGRWMLPLYGRVEYVPELGLWFGLSAKHQLSDADLSDLDSRPRRVGTWKEEFDPPEDWKLLQEPQLVNLGSGRFCVARFFHTTTTAGYYGDEFIDRAFGVLTGVEVVPRVYERNRTGSGDASNNCDGCNGNGNGGRAKLRMVKHRSRCHVSANGTVIESVF</sequence>
<dbReference type="PANTHER" id="PTHR33085:SF129">
    <property type="entry name" value="OS04G0426500 PROTEIN"/>
    <property type="match status" value="1"/>
</dbReference>
<gene>
    <name evidence="2" type="ORF">SETIT_1G363200v2</name>
</gene>
<dbReference type="OrthoDB" id="690758at2759"/>
<reference evidence="2" key="1">
    <citation type="journal article" date="2012" name="Nat. Biotechnol.">
        <title>Reference genome sequence of the model plant Setaria.</title>
        <authorList>
            <person name="Bennetzen J.L."/>
            <person name="Schmutz J."/>
            <person name="Wang H."/>
            <person name="Percifield R."/>
            <person name="Hawkins J."/>
            <person name="Pontaroli A.C."/>
            <person name="Estep M."/>
            <person name="Feng L."/>
            <person name="Vaughn J.N."/>
            <person name="Grimwood J."/>
            <person name="Jenkins J."/>
            <person name="Barry K."/>
            <person name="Lindquist E."/>
            <person name="Hellsten U."/>
            <person name="Deshpande S."/>
            <person name="Wang X."/>
            <person name="Wu X."/>
            <person name="Mitros T."/>
            <person name="Triplett J."/>
            <person name="Yang X."/>
            <person name="Ye C.Y."/>
            <person name="Mauro-Herrera M."/>
            <person name="Wang L."/>
            <person name="Li P."/>
            <person name="Sharma M."/>
            <person name="Sharma R."/>
            <person name="Ronald P.C."/>
            <person name="Panaud O."/>
            <person name="Kellogg E.A."/>
            <person name="Brutnell T.P."/>
            <person name="Doust A.N."/>
            <person name="Tuskan G.A."/>
            <person name="Rokhsar D."/>
            <person name="Devos K.M."/>
        </authorList>
    </citation>
    <scope>NUCLEOTIDE SEQUENCE [LARGE SCALE GENOMIC DNA]</scope>
    <source>
        <strain evidence="2">Yugu1</strain>
    </source>
</reference>
<proteinExistence type="predicted"/>
<evidence type="ECO:0000313" key="2">
    <source>
        <dbReference type="EMBL" id="RCV08886.1"/>
    </source>
</evidence>
<dbReference type="PANTHER" id="PTHR33085">
    <property type="entry name" value="OS12G0113100 PROTEIN-RELATED"/>
    <property type="match status" value="1"/>
</dbReference>
<protein>
    <submittedName>
        <fullName evidence="2">Uncharacterized protein</fullName>
    </submittedName>
</protein>
<name>A0A368PSW8_SETIT</name>
<organism evidence="2">
    <name type="scientific">Setaria italica</name>
    <name type="common">Foxtail millet</name>
    <name type="synonym">Panicum italicum</name>
    <dbReference type="NCBI Taxonomy" id="4555"/>
    <lineage>
        <taxon>Eukaryota</taxon>
        <taxon>Viridiplantae</taxon>
        <taxon>Streptophyta</taxon>
        <taxon>Embryophyta</taxon>
        <taxon>Tracheophyta</taxon>
        <taxon>Spermatophyta</taxon>
        <taxon>Magnoliopsida</taxon>
        <taxon>Liliopsida</taxon>
        <taxon>Poales</taxon>
        <taxon>Poaceae</taxon>
        <taxon>PACMAD clade</taxon>
        <taxon>Panicoideae</taxon>
        <taxon>Panicodae</taxon>
        <taxon>Paniceae</taxon>
        <taxon>Cenchrinae</taxon>
        <taxon>Setaria</taxon>
    </lineage>
</organism>
<accession>A0A368PSW8</accession>